<keyword evidence="17" id="KW-1185">Reference proteome</keyword>
<evidence type="ECO:0000256" key="7">
    <source>
        <dbReference type="ARBA" id="ARBA00024631"/>
    </source>
</evidence>
<comment type="similarity">
    <text evidence="2">Belongs to the CLPTM1 family.</text>
</comment>
<comment type="catalytic activity">
    <reaction evidence="7">
        <text>a 1,2-diacyl-sn-glycero-3-phosphocholine(in) = a 1,2-diacyl-sn-glycero-3-phosphocholine(out)</text>
        <dbReference type="Rhea" id="RHEA:38571"/>
        <dbReference type="ChEBI" id="CHEBI:57643"/>
    </reaction>
</comment>
<dbReference type="PANTHER" id="PTHR21347:SF0">
    <property type="entry name" value="LIPID SCRAMBLASE CLPTM1L"/>
    <property type="match status" value="1"/>
</dbReference>
<dbReference type="Proteomes" id="UP000046393">
    <property type="component" value="Unplaced"/>
</dbReference>
<evidence type="ECO:0000256" key="14">
    <source>
        <dbReference type="ARBA" id="ARBA00093208"/>
    </source>
</evidence>
<evidence type="ECO:0000256" key="2">
    <source>
        <dbReference type="ARBA" id="ARBA00009310"/>
    </source>
</evidence>
<proteinExistence type="inferred from homology"/>
<evidence type="ECO:0000256" key="3">
    <source>
        <dbReference type="ARBA" id="ARBA00022692"/>
    </source>
</evidence>
<reference evidence="18" key="1">
    <citation type="submission" date="2017-02" db="UniProtKB">
        <authorList>
            <consortium name="WormBaseParasite"/>
        </authorList>
    </citation>
    <scope>IDENTIFICATION</scope>
</reference>
<dbReference type="GO" id="GO:0016020">
    <property type="term" value="C:membrane"/>
    <property type="evidence" value="ECO:0007669"/>
    <property type="project" value="UniProtKB-SubCell"/>
</dbReference>
<evidence type="ECO:0000256" key="6">
    <source>
        <dbReference type="ARBA" id="ARBA00024615"/>
    </source>
</evidence>
<evidence type="ECO:0000256" key="16">
    <source>
        <dbReference type="SAM" id="Phobius"/>
    </source>
</evidence>
<dbReference type="Pfam" id="PF05602">
    <property type="entry name" value="CLPTM1"/>
    <property type="match status" value="1"/>
</dbReference>
<keyword evidence="3 16" id="KW-0812">Transmembrane</keyword>
<comment type="catalytic activity">
    <reaction evidence="6">
        <text>a 1,2-diacyl-sn-glycero-3-phosphoethanolamine(in) = a 1,2-diacyl-sn-glycero-3-phosphoethanolamine(out)</text>
        <dbReference type="Rhea" id="RHEA:38895"/>
        <dbReference type="ChEBI" id="CHEBI:64612"/>
    </reaction>
</comment>
<evidence type="ECO:0000256" key="8">
    <source>
        <dbReference type="ARBA" id="ARBA00035895"/>
    </source>
</evidence>
<evidence type="ECO:0000256" key="5">
    <source>
        <dbReference type="ARBA" id="ARBA00023136"/>
    </source>
</evidence>
<keyword evidence="5 16" id="KW-0472">Membrane</keyword>
<evidence type="ECO:0000256" key="10">
    <source>
        <dbReference type="ARBA" id="ARBA00040905"/>
    </source>
</evidence>
<comment type="catalytic activity">
    <reaction evidence="9">
        <text>6-(alpha-D-glucosaminyl)-(1-octadecanoyl,2-(9Z)-octadecenoyl-sn-glycero-3-phospho)-1D-myo-inositol(in) = 6-(alpha-D-glucosaminyl)-(1-octadecanoyl,2-(9Z)-octadecenoyl-sn-glycero-3-phospho)-1D-myo-inositol(out)</text>
        <dbReference type="Rhea" id="RHEA:71495"/>
        <dbReference type="ChEBI" id="CHEBI:190691"/>
    </reaction>
</comment>
<dbReference type="InterPro" id="IPR008429">
    <property type="entry name" value="CLPTM1"/>
</dbReference>
<evidence type="ECO:0000313" key="18">
    <source>
        <dbReference type="WBParaSite" id="SMUV_0001019901-mRNA-1"/>
    </source>
</evidence>
<dbReference type="PANTHER" id="PTHR21347">
    <property type="entry name" value="CLEFT LIP AND PALATE ASSOCIATED TRANSMEMBRANE PROTEIN-RELATED"/>
    <property type="match status" value="1"/>
</dbReference>
<name>A0A0N5AYZ6_9BILA</name>
<feature type="transmembrane region" description="Helical" evidence="16">
    <location>
        <begin position="438"/>
        <end position="459"/>
    </location>
</feature>
<accession>A0A0N5AYZ6</accession>
<keyword evidence="4 16" id="KW-1133">Transmembrane helix</keyword>
<evidence type="ECO:0000256" key="13">
    <source>
        <dbReference type="ARBA" id="ARBA00045827"/>
    </source>
</evidence>
<comment type="catalytic activity">
    <reaction evidence="8">
        <text>a 1,2-diacyl-sn-glycero-3-phospho-(1D-myo-inositol)(in) = a 1,2-diacyl-sn-glycero-3-phospho-(1D-myo-inositol)(out)</text>
        <dbReference type="Rhea" id="RHEA:38691"/>
        <dbReference type="ChEBI" id="CHEBI:57880"/>
    </reaction>
</comment>
<feature type="region of interest" description="Disordered" evidence="15">
    <location>
        <begin position="540"/>
        <end position="561"/>
    </location>
</feature>
<evidence type="ECO:0000313" key="17">
    <source>
        <dbReference type="Proteomes" id="UP000046393"/>
    </source>
</evidence>
<evidence type="ECO:0000256" key="12">
    <source>
        <dbReference type="ARBA" id="ARBA00043155"/>
    </source>
</evidence>
<feature type="transmembrane region" description="Helical" evidence="16">
    <location>
        <begin position="413"/>
        <end position="432"/>
    </location>
</feature>
<evidence type="ECO:0000256" key="9">
    <source>
        <dbReference type="ARBA" id="ARBA00036810"/>
    </source>
</evidence>
<sequence>MLGISWTNVILSLFLIYVTHSLYSIYLLFHPPLCVEKAGSQSRCLVAMIQRNPETNEFPPIQLRIYASTSMHTINYGRIVDQLAFLDIDEVLEREITIDLPDHTRNNGSLYIHSFLLPAEFKKANPFESAWRIIKTAKMTVYQVPEAEMFNLMKKTEDSELNSARSSEQLRRTGTPVTHFRTVLPLSIVAETPKFDRQNIAPEIYHKMDLFQKDDNVYYWPIFYVDEMNLRTKDLIEVKPEDTKVKLKLLYRPVSLGKFRFLVNIEASLAQFKQFGFKDKDVDELKGIFVDTNFYFLALTIFVAATHILLDCLAFKNDIMFWKGKTNMNGLSSRTIAWRCFSQIVIFLYLLDEESSLLVVVPIGIGCIIEFWKVSKALKVTVNFKQGIPKLEFGEKSATEEETDSFDSEAMRYLAYLLLPLCVGGALYSLAYIPHKSWYSWIIQCVANGVYAFGFLFMLPQLFVNYRLKSVAHLPWRAFMYKACNTFIDDIFAFIISMPTSHRLACFRDDVVFVIYLYQRYLYPVDKSRINEYGESFDSKSAADKLDDNSSPLKERFTGDSKQIKNRKSNFETGKMKAN</sequence>
<feature type="transmembrane region" description="Helical" evidence="16">
    <location>
        <begin position="294"/>
        <end position="315"/>
    </location>
</feature>
<dbReference type="STRING" id="451379.A0A0N5AYZ6"/>
<comment type="subcellular location">
    <subcellularLocation>
        <location evidence="1">Membrane</location>
        <topology evidence="1">Multi-pass membrane protein</topology>
    </subcellularLocation>
</comment>
<evidence type="ECO:0000256" key="4">
    <source>
        <dbReference type="ARBA" id="ARBA00022989"/>
    </source>
</evidence>
<dbReference type="GO" id="GO:0012505">
    <property type="term" value="C:endomembrane system"/>
    <property type="evidence" value="ECO:0007669"/>
    <property type="project" value="TreeGrafter"/>
</dbReference>
<dbReference type="WBParaSite" id="SMUV_0001019901-mRNA-1">
    <property type="protein sequence ID" value="SMUV_0001019901-mRNA-1"/>
    <property type="gene ID" value="SMUV_0001019901"/>
</dbReference>
<protein>
    <recommendedName>
        <fullName evidence="10">Lipid scramblase CLPTM1L</fullName>
    </recommendedName>
    <alternativeName>
        <fullName evidence="12">Cisplatin resistance-related protein 9</fullName>
    </alternativeName>
    <alternativeName>
        <fullName evidence="11">Cleft lip and palate transmembrane protein 1-like protein</fullName>
    </alternativeName>
</protein>
<evidence type="ECO:0000256" key="15">
    <source>
        <dbReference type="SAM" id="MobiDB-lite"/>
    </source>
</evidence>
<evidence type="ECO:0000256" key="1">
    <source>
        <dbReference type="ARBA" id="ARBA00004141"/>
    </source>
</evidence>
<dbReference type="AlphaFoldDB" id="A0A0N5AYZ6"/>
<organism evidence="17 18">
    <name type="scientific">Syphacia muris</name>
    <dbReference type="NCBI Taxonomy" id="451379"/>
    <lineage>
        <taxon>Eukaryota</taxon>
        <taxon>Metazoa</taxon>
        <taxon>Ecdysozoa</taxon>
        <taxon>Nematoda</taxon>
        <taxon>Chromadorea</taxon>
        <taxon>Rhabditida</taxon>
        <taxon>Spirurina</taxon>
        <taxon>Oxyuridomorpha</taxon>
        <taxon>Oxyuroidea</taxon>
        <taxon>Oxyuridae</taxon>
        <taxon>Syphacia</taxon>
    </lineage>
</organism>
<comment type="catalytic activity">
    <reaction evidence="14">
        <text>a 6-(alpha-D-glucosaminyl)-1-(1,2-diacyl-sn-glycero-3-phospho)-1D-myo-inositol(in) = a 6-(alpha-D-glucosaminyl)-1-(1,2-diacyl-sn-glycero-3-phospho)-1D-myo-inositol(out)</text>
        <dbReference type="Rhea" id="RHEA:71491"/>
        <dbReference type="ChEBI" id="CHEBI:57997"/>
    </reaction>
</comment>
<feature type="transmembrane region" description="Helical" evidence="16">
    <location>
        <begin position="9"/>
        <end position="29"/>
    </location>
</feature>
<evidence type="ECO:0000256" key="11">
    <source>
        <dbReference type="ARBA" id="ARBA00042320"/>
    </source>
</evidence>
<comment type="function">
    <text evidence="13">Scramblase that mediates the translocation of glucosaminylphosphatidylinositol (alpha-D-GlcN-(1-6)-(1,2-diacyl-sn-glycero-3-phospho)-1D-myo-inositol, GlcN-PI) across the endoplasmic reticulum (ER) membrane, from the cytosolic leaflet to the luminal leaflet of the ER membrane, where it participates in the biosynthesis of glycosylphosphatidylinositol (GPI). GPI is a lipid glycoconjugate involved in post-translational modification of proteins. Can also translocate 1,2-diacyl-sn-glycero-3-phospho-(1D-myo-inositol) (phosphatidylinositol or PI), as well as several other phospholipids (1,2-diacyl-sn-glycero-3-phosphocholine, 1,2-diacyl-sn-glycero-3-phosphoethanolamine), and N-acetylglucosaminylphosphatidylinositol (GlcNAc-PI) in vitro.</text>
</comment>